<name>H2BWD5_GILLR</name>
<dbReference type="STRING" id="865937.Gilli_1207"/>
<dbReference type="eggNOG" id="COG1943">
    <property type="taxonomic scope" value="Bacteria"/>
</dbReference>
<evidence type="ECO:0000313" key="3">
    <source>
        <dbReference type="Proteomes" id="UP000003844"/>
    </source>
</evidence>
<dbReference type="Proteomes" id="UP000003844">
    <property type="component" value="Unassembled WGS sequence"/>
</dbReference>
<protein>
    <recommendedName>
        <fullName evidence="4">Transposase IS200-like domain-containing protein</fullName>
    </recommendedName>
</protein>
<dbReference type="Gene3D" id="3.30.70.1290">
    <property type="entry name" value="Transposase IS200-like"/>
    <property type="match status" value="1"/>
</dbReference>
<evidence type="ECO:0008006" key="4">
    <source>
        <dbReference type="Google" id="ProtNLM"/>
    </source>
</evidence>
<organism evidence="2 3">
    <name type="scientific">Gillisia limnaea (strain DSM 15749 / LMG 21470 / R-8282)</name>
    <dbReference type="NCBI Taxonomy" id="865937"/>
    <lineage>
        <taxon>Bacteria</taxon>
        <taxon>Pseudomonadati</taxon>
        <taxon>Bacteroidota</taxon>
        <taxon>Flavobacteriia</taxon>
        <taxon>Flavobacteriales</taxon>
        <taxon>Flavobacteriaceae</taxon>
        <taxon>Gillisia</taxon>
    </lineage>
</organism>
<dbReference type="InterPro" id="IPR052715">
    <property type="entry name" value="RAYT_transposase"/>
</dbReference>
<dbReference type="PANTHER" id="PTHR36966">
    <property type="entry name" value="REP-ASSOCIATED TYROSINE TRANSPOSASE"/>
    <property type="match status" value="1"/>
</dbReference>
<accession>H2BWD5</accession>
<evidence type="ECO:0000256" key="1">
    <source>
        <dbReference type="SAM" id="MobiDB-lite"/>
    </source>
</evidence>
<dbReference type="SUPFAM" id="SSF143422">
    <property type="entry name" value="Transposase IS200-like"/>
    <property type="match status" value="1"/>
</dbReference>
<dbReference type="GO" id="GO:0006313">
    <property type="term" value="P:DNA transposition"/>
    <property type="evidence" value="ECO:0007669"/>
    <property type="project" value="InterPro"/>
</dbReference>
<dbReference type="PANTHER" id="PTHR36966:SF1">
    <property type="entry name" value="REP-ASSOCIATED TYROSINE TRANSPOSASE"/>
    <property type="match status" value="1"/>
</dbReference>
<sequence>MAEKFQNKYRSASARLKTWDYGWNGAYFVSICTQSRECFFGNISDGKMHLSEIGEIAHNFWIEIPNHFPFVKLGEFIVMPNHMHGIIIIDKLDDGRGNNGRDVQIGRPYHYSLNHERHATQNKQNRRKKRTMETRNPGRYYQPIQTGLYHQCPKNQSRIRLANPILRCYYQG</sequence>
<evidence type="ECO:0000313" key="2">
    <source>
        <dbReference type="EMBL" id="EHQ01878.1"/>
    </source>
</evidence>
<feature type="region of interest" description="Disordered" evidence="1">
    <location>
        <begin position="115"/>
        <end position="140"/>
    </location>
</feature>
<reference evidence="3" key="1">
    <citation type="journal article" date="2012" name="Stand. Genomic Sci.">
        <title>Genome sequence of the Antarctic rhodopsins-containing flavobacterium Gillisia limnaea type strain (R-8282(T)).</title>
        <authorList>
            <person name="Riedel T."/>
            <person name="Held B."/>
            <person name="Nolan M."/>
            <person name="Lucas S."/>
            <person name="Lapidus A."/>
            <person name="Tice H."/>
            <person name="Del Rio T.G."/>
            <person name="Cheng J.F."/>
            <person name="Han C."/>
            <person name="Tapia R."/>
            <person name="Goodwin L.A."/>
            <person name="Pitluck S."/>
            <person name="Liolios K."/>
            <person name="Mavromatis K."/>
            <person name="Pagani I."/>
            <person name="Ivanova N."/>
            <person name="Mikhailova N."/>
            <person name="Pati A."/>
            <person name="Chen A."/>
            <person name="Palaniappan K."/>
            <person name="Land M."/>
            <person name="Rohde M."/>
            <person name="Tindall B.J."/>
            <person name="Detter J.C."/>
            <person name="Goker M."/>
            <person name="Bristow J."/>
            <person name="Eisen J.A."/>
            <person name="Markowitz V."/>
            <person name="Hugenholtz P."/>
            <person name="Kyrpides N.C."/>
            <person name="Klenk H.P."/>
            <person name="Woyke T."/>
        </authorList>
    </citation>
    <scope>NUCLEOTIDE SEQUENCE [LARGE SCALE GENOMIC DNA]</scope>
    <source>
        <strain evidence="3">DSM 15749 / LMG 21470 / R-8282</strain>
    </source>
</reference>
<dbReference type="InterPro" id="IPR036515">
    <property type="entry name" value="Transposase_17_sf"/>
</dbReference>
<dbReference type="HOGENOM" id="CLU_1553099_0_0_10"/>
<proteinExistence type="predicted"/>
<dbReference type="GO" id="GO:0043565">
    <property type="term" value="F:sequence-specific DNA binding"/>
    <property type="evidence" value="ECO:0007669"/>
    <property type="project" value="TreeGrafter"/>
</dbReference>
<gene>
    <name evidence="2" type="ORF">Gilli_1207</name>
</gene>
<dbReference type="AlphaFoldDB" id="H2BWD5"/>
<dbReference type="GO" id="GO:0004803">
    <property type="term" value="F:transposase activity"/>
    <property type="evidence" value="ECO:0007669"/>
    <property type="project" value="InterPro"/>
</dbReference>
<dbReference type="RefSeq" id="WP_006988195.1">
    <property type="nucleotide sequence ID" value="NZ_JH594606.1"/>
</dbReference>
<keyword evidence="3" id="KW-1185">Reference proteome</keyword>
<dbReference type="EMBL" id="JH594606">
    <property type="protein sequence ID" value="EHQ01878.1"/>
    <property type="molecule type" value="Genomic_DNA"/>
</dbReference>